<comment type="pathway">
    <text evidence="1 7">Cell wall biogenesis; peptidoglycan biosynthesis.</text>
</comment>
<dbReference type="SUPFAM" id="SSF141523">
    <property type="entry name" value="L,D-transpeptidase catalytic domain-like"/>
    <property type="match status" value="1"/>
</dbReference>
<keyword evidence="5 7" id="KW-0573">Peptidoglycan synthesis</keyword>
<keyword evidence="3" id="KW-0808">Transferase</keyword>
<dbReference type="InterPro" id="IPR005490">
    <property type="entry name" value="LD_TPept_cat_dom"/>
</dbReference>
<dbReference type="CDD" id="cd16913">
    <property type="entry name" value="YkuD_like"/>
    <property type="match status" value="1"/>
</dbReference>
<keyword evidence="4 7" id="KW-0133">Cell shape</keyword>
<dbReference type="PANTHER" id="PTHR30582">
    <property type="entry name" value="L,D-TRANSPEPTIDASE"/>
    <property type="match status" value="1"/>
</dbReference>
<evidence type="ECO:0000256" key="7">
    <source>
        <dbReference type="PROSITE-ProRule" id="PRU01373"/>
    </source>
</evidence>
<dbReference type="EMBL" id="LT670817">
    <property type="protein sequence ID" value="SHI08126.1"/>
    <property type="molecule type" value="Genomic_DNA"/>
</dbReference>
<feature type="chain" id="PRO_5012432104" evidence="8">
    <location>
        <begin position="25"/>
        <end position="330"/>
    </location>
</feature>
<dbReference type="GO" id="GO:0008360">
    <property type="term" value="P:regulation of cell shape"/>
    <property type="evidence" value="ECO:0007669"/>
    <property type="project" value="UniProtKB-UniRule"/>
</dbReference>
<dbReference type="Gene3D" id="1.10.101.10">
    <property type="entry name" value="PGBD-like superfamily/PGBD"/>
    <property type="match status" value="1"/>
</dbReference>
<feature type="signal peptide" evidence="8">
    <location>
        <begin position="1"/>
        <end position="24"/>
    </location>
</feature>
<dbReference type="PANTHER" id="PTHR30582:SF30">
    <property type="entry name" value="BLR4375 PROTEIN"/>
    <property type="match status" value="1"/>
</dbReference>
<evidence type="ECO:0000256" key="5">
    <source>
        <dbReference type="ARBA" id="ARBA00022984"/>
    </source>
</evidence>
<evidence type="ECO:0000256" key="3">
    <source>
        <dbReference type="ARBA" id="ARBA00022679"/>
    </source>
</evidence>
<evidence type="ECO:0000256" key="2">
    <source>
        <dbReference type="ARBA" id="ARBA00005992"/>
    </source>
</evidence>
<feature type="active site" description="Nucleophile" evidence="7">
    <location>
        <position position="302"/>
    </location>
</feature>
<dbReference type="AlphaFoldDB" id="A0A1M5Y836"/>
<dbReference type="GO" id="GO:0071555">
    <property type="term" value="P:cell wall organization"/>
    <property type="evidence" value="ECO:0007669"/>
    <property type="project" value="UniProtKB-UniRule"/>
</dbReference>
<dbReference type="GO" id="GO:0018104">
    <property type="term" value="P:peptidoglycan-protein cross-linking"/>
    <property type="evidence" value="ECO:0007669"/>
    <property type="project" value="TreeGrafter"/>
</dbReference>
<dbReference type="UniPathway" id="UPA00219"/>
<name>A0A1M5Y836_9BRAD</name>
<organism evidence="10 11">
    <name type="scientific">Bradyrhizobium erythrophlei</name>
    <dbReference type="NCBI Taxonomy" id="1437360"/>
    <lineage>
        <taxon>Bacteria</taxon>
        <taxon>Pseudomonadati</taxon>
        <taxon>Pseudomonadota</taxon>
        <taxon>Alphaproteobacteria</taxon>
        <taxon>Hyphomicrobiales</taxon>
        <taxon>Nitrobacteraceae</taxon>
        <taxon>Bradyrhizobium</taxon>
    </lineage>
</organism>
<accession>A0A1M5Y836</accession>
<keyword evidence="8" id="KW-0732">Signal</keyword>
<dbReference type="Pfam" id="PF03734">
    <property type="entry name" value="YkuD"/>
    <property type="match status" value="1"/>
</dbReference>
<dbReference type="Proteomes" id="UP000189796">
    <property type="component" value="Chromosome I"/>
</dbReference>
<feature type="active site" description="Proton donor/acceptor" evidence="7">
    <location>
        <position position="286"/>
    </location>
</feature>
<dbReference type="GO" id="GO:0005576">
    <property type="term" value="C:extracellular region"/>
    <property type="evidence" value="ECO:0007669"/>
    <property type="project" value="TreeGrafter"/>
</dbReference>
<reference evidence="10 11" key="1">
    <citation type="submission" date="2016-11" db="EMBL/GenBank/DDBJ databases">
        <authorList>
            <person name="Jaros S."/>
            <person name="Januszkiewicz K."/>
            <person name="Wedrychowicz H."/>
        </authorList>
    </citation>
    <scope>NUCLEOTIDE SEQUENCE [LARGE SCALE GENOMIC DNA]</scope>
    <source>
        <strain evidence="10 11">GAS138</strain>
    </source>
</reference>
<dbReference type="InterPro" id="IPR036365">
    <property type="entry name" value="PGBD-like_sf"/>
</dbReference>
<keyword evidence="6 7" id="KW-0961">Cell wall biogenesis/degradation</keyword>
<dbReference type="InterPro" id="IPR050979">
    <property type="entry name" value="LD-transpeptidase"/>
</dbReference>
<comment type="similarity">
    <text evidence="2">Belongs to the YkuD family.</text>
</comment>
<evidence type="ECO:0000313" key="10">
    <source>
        <dbReference type="EMBL" id="SHI08126.1"/>
    </source>
</evidence>
<dbReference type="InterPro" id="IPR038063">
    <property type="entry name" value="Transpep_catalytic_dom"/>
</dbReference>
<gene>
    <name evidence="10" type="ORF">SAMN05443248_8016</name>
</gene>
<evidence type="ECO:0000313" key="11">
    <source>
        <dbReference type="Proteomes" id="UP000189796"/>
    </source>
</evidence>
<sequence>MRLFPPRCIFFGLVLASVTGSAFCAEMNAAAINSAEPSKKTLSDTKPTPAGIRLQVLLDRAHFSPGEIDGKFGENAKKALRAYEKAQQLATSDEVGTDVWAKLASDDRPVITSYAISDKDVAGPFLRKLPAKMEAMKDLPKLAYTSAREGLAEKFHMSEDLLSALNPGRHFDRAGETIAVIDTGADQSPEKAAKVEVDKNRQTVQLFDKSNALIGFYPATVGSEEKPSPSGTLKVTEIDRNPTYRYNPDYHFKGVHSRKPFTIKPGPNNPVGTMWINLSADGYGIHGTPFPGRVSKSESHGCIRLTNWDAERVAELVSKGTPVTFVDDTK</sequence>
<feature type="domain" description="L,D-TPase catalytic" evidence="9">
    <location>
        <begin position="193"/>
        <end position="326"/>
    </location>
</feature>
<dbReference type="InterPro" id="IPR036366">
    <property type="entry name" value="PGBDSf"/>
</dbReference>
<evidence type="ECO:0000256" key="4">
    <source>
        <dbReference type="ARBA" id="ARBA00022960"/>
    </source>
</evidence>
<evidence type="ECO:0000256" key="6">
    <source>
        <dbReference type="ARBA" id="ARBA00023316"/>
    </source>
</evidence>
<evidence type="ECO:0000256" key="1">
    <source>
        <dbReference type="ARBA" id="ARBA00004752"/>
    </source>
</evidence>
<protein>
    <submittedName>
        <fullName evidence="10">Lipoprotein-anchoring transpeptidase ErfK/SrfK</fullName>
    </submittedName>
</protein>
<evidence type="ECO:0000256" key="8">
    <source>
        <dbReference type="SAM" id="SignalP"/>
    </source>
</evidence>
<dbReference type="Gene3D" id="2.40.440.10">
    <property type="entry name" value="L,D-transpeptidase catalytic domain-like"/>
    <property type="match status" value="1"/>
</dbReference>
<dbReference type="SUPFAM" id="SSF47090">
    <property type="entry name" value="PGBD-like"/>
    <property type="match status" value="1"/>
</dbReference>
<keyword evidence="10" id="KW-0449">Lipoprotein</keyword>
<dbReference type="Pfam" id="PF01471">
    <property type="entry name" value="PG_binding_1"/>
    <property type="match status" value="1"/>
</dbReference>
<proteinExistence type="inferred from homology"/>
<dbReference type="InterPro" id="IPR002477">
    <property type="entry name" value="Peptidoglycan-bd-like"/>
</dbReference>
<evidence type="ECO:0000259" key="9">
    <source>
        <dbReference type="PROSITE" id="PS52029"/>
    </source>
</evidence>
<dbReference type="GO" id="GO:0016740">
    <property type="term" value="F:transferase activity"/>
    <property type="evidence" value="ECO:0007669"/>
    <property type="project" value="UniProtKB-KW"/>
</dbReference>
<dbReference type="PROSITE" id="PS52029">
    <property type="entry name" value="LD_TPASE"/>
    <property type="match status" value="1"/>
</dbReference>
<dbReference type="GO" id="GO:0071972">
    <property type="term" value="F:peptidoglycan L,D-transpeptidase activity"/>
    <property type="evidence" value="ECO:0007669"/>
    <property type="project" value="TreeGrafter"/>
</dbReference>